<keyword evidence="2" id="KW-1185">Reference proteome</keyword>
<proteinExistence type="predicted"/>
<reference evidence="1" key="1">
    <citation type="submission" date="2020-08" db="EMBL/GenBank/DDBJ databases">
        <title>Multicomponent nature underlies the extraordinary mechanical properties of spider dragline silk.</title>
        <authorList>
            <person name="Kono N."/>
            <person name="Nakamura H."/>
            <person name="Mori M."/>
            <person name="Yoshida Y."/>
            <person name="Ohtoshi R."/>
            <person name="Malay A.D."/>
            <person name="Moran D.A.P."/>
            <person name="Tomita M."/>
            <person name="Numata K."/>
            <person name="Arakawa K."/>
        </authorList>
    </citation>
    <scope>NUCLEOTIDE SEQUENCE</scope>
</reference>
<evidence type="ECO:0000313" key="2">
    <source>
        <dbReference type="Proteomes" id="UP000887159"/>
    </source>
</evidence>
<evidence type="ECO:0000313" key="1">
    <source>
        <dbReference type="EMBL" id="GFY29211.1"/>
    </source>
</evidence>
<dbReference type="AlphaFoldDB" id="A0A8X6W7F0"/>
<sequence length="83" mass="8940">MNKKNSELLSRDGESGHVFQSRLSESTISCNEGDAEEGLTPELDRKADILDVEGTLLGIGFTGSDSDIAAIGDVDVRLFHLVF</sequence>
<protein>
    <submittedName>
        <fullName evidence="1">Uncharacterized protein</fullName>
    </submittedName>
</protein>
<dbReference type="Proteomes" id="UP000887159">
    <property type="component" value="Unassembled WGS sequence"/>
</dbReference>
<comment type="caution">
    <text evidence="1">The sequence shown here is derived from an EMBL/GenBank/DDBJ whole genome shotgun (WGS) entry which is preliminary data.</text>
</comment>
<gene>
    <name evidence="1" type="ORF">TNCV_4723391</name>
</gene>
<accession>A0A8X6W7F0</accession>
<name>A0A8X6W7F0_TRICX</name>
<dbReference type="EMBL" id="BMAU01021387">
    <property type="protein sequence ID" value="GFY29211.1"/>
    <property type="molecule type" value="Genomic_DNA"/>
</dbReference>
<organism evidence="1 2">
    <name type="scientific">Trichonephila clavipes</name>
    <name type="common">Golden silk orbweaver</name>
    <name type="synonym">Nephila clavipes</name>
    <dbReference type="NCBI Taxonomy" id="2585209"/>
    <lineage>
        <taxon>Eukaryota</taxon>
        <taxon>Metazoa</taxon>
        <taxon>Ecdysozoa</taxon>
        <taxon>Arthropoda</taxon>
        <taxon>Chelicerata</taxon>
        <taxon>Arachnida</taxon>
        <taxon>Araneae</taxon>
        <taxon>Araneomorphae</taxon>
        <taxon>Entelegynae</taxon>
        <taxon>Araneoidea</taxon>
        <taxon>Nephilidae</taxon>
        <taxon>Trichonephila</taxon>
    </lineage>
</organism>